<evidence type="ECO:0000256" key="1">
    <source>
        <dbReference type="SAM" id="MobiDB-lite"/>
    </source>
</evidence>
<feature type="transmembrane region" description="Helical" evidence="2">
    <location>
        <begin position="61"/>
        <end position="81"/>
    </location>
</feature>
<keyword evidence="2" id="KW-0812">Transmembrane</keyword>
<sequence length="300" mass="30885">MSTPPYDPQASGHHRPVPYVDHTAPAAPYTGYEGPPTHPGQPPAPGPYGYQEPRPASEKKGLAIAALVLGILALLGCWIPFLNIGSAVLGLVGAVLGIVAVVQSSRGTAGGKGMAITGTVLSVVAIVASVLITVATAAFFSSTYDEQLRELEQSLEGAGVDPGALDDLTSGASMGGVVSFDETFTYDDGLAITVSGPEEFTPGEYAVGADGEGTPMIFEISVDNGTDEVFEPSLLFPVVVSAGSESGLVYDDGVDTFASSSIQPGKVLSYTTAFMVADVDDVQLELEPGFMTYETLVVTN</sequence>
<dbReference type="RefSeq" id="WP_171785055.1">
    <property type="nucleotide sequence ID" value="NZ_BAAAML010000004.1"/>
</dbReference>
<keyword evidence="5" id="KW-1185">Reference proteome</keyword>
<accession>A0ABX2A7K2</accession>
<gene>
    <name evidence="4" type="ORF">HDG69_003449</name>
</gene>
<dbReference type="EMBL" id="JABEZU010000005">
    <property type="protein sequence ID" value="NOV98847.1"/>
    <property type="molecule type" value="Genomic_DNA"/>
</dbReference>
<feature type="transmembrane region" description="Helical" evidence="2">
    <location>
        <begin position="87"/>
        <end position="103"/>
    </location>
</feature>
<keyword evidence="2" id="KW-1133">Transmembrane helix</keyword>
<dbReference type="Proteomes" id="UP000757540">
    <property type="component" value="Unassembled WGS sequence"/>
</dbReference>
<feature type="compositionally biased region" description="Pro residues" evidence="1">
    <location>
        <begin position="36"/>
        <end position="46"/>
    </location>
</feature>
<evidence type="ECO:0000256" key="2">
    <source>
        <dbReference type="SAM" id="Phobius"/>
    </source>
</evidence>
<comment type="caution">
    <text evidence="4">The sequence shown here is derived from an EMBL/GenBank/DDBJ whole genome shotgun (WGS) entry which is preliminary data.</text>
</comment>
<reference evidence="4 5" key="1">
    <citation type="submission" date="2020-05" db="EMBL/GenBank/DDBJ databases">
        <title>Genomic Encyclopedia of Type Strains, Phase III (KMG-III): the genomes of soil and plant-associated and newly described type strains.</title>
        <authorList>
            <person name="Whitman W."/>
        </authorList>
    </citation>
    <scope>NUCLEOTIDE SEQUENCE [LARGE SCALE GENOMIC DNA]</scope>
    <source>
        <strain evidence="4 5">KCTC 19046</strain>
    </source>
</reference>
<proteinExistence type="predicted"/>
<evidence type="ECO:0000313" key="4">
    <source>
        <dbReference type="EMBL" id="NOV98847.1"/>
    </source>
</evidence>
<evidence type="ECO:0000313" key="5">
    <source>
        <dbReference type="Proteomes" id="UP000757540"/>
    </source>
</evidence>
<organism evidence="4 5">
    <name type="scientific">Isoptericola halotolerans</name>
    <dbReference type="NCBI Taxonomy" id="300560"/>
    <lineage>
        <taxon>Bacteria</taxon>
        <taxon>Bacillati</taxon>
        <taxon>Actinomycetota</taxon>
        <taxon>Actinomycetes</taxon>
        <taxon>Micrococcales</taxon>
        <taxon>Promicromonosporaceae</taxon>
        <taxon>Isoptericola</taxon>
    </lineage>
</organism>
<keyword evidence="2" id="KW-0472">Membrane</keyword>
<feature type="region of interest" description="Disordered" evidence="1">
    <location>
        <begin position="1"/>
        <end position="54"/>
    </location>
</feature>
<dbReference type="Pfam" id="PF13828">
    <property type="entry name" value="DUF4190"/>
    <property type="match status" value="1"/>
</dbReference>
<feature type="transmembrane region" description="Helical" evidence="2">
    <location>
        <begin position="115"/>
        <end position="140"/>
    </location>
</feature>
<evidence type="ECO:0000259" key="3">
    <source>
        <dbReference type="Pfam" id="PF13828"/>
    </source>
</evidence>
<protein>
    <submittedName>
        <fullName evidence="4">Uncharacterized membrane protein (UPF0136 family)</fullName>
    </submittedName>
</protein>
<dbReference type="InterPro" id="IPR025241">
    <property type="entry name" value="DUF4190"/>
</dbReference>
<feature type="domain" description="DUF4190" evidence="3">
    <location>
        <begin position="62"/>
        <end position="131"/>
    </location>
</feature>
<name>A0ABX2A7K2_9MICO</name>